<name>A0A426YTP7_ENSVE</name>
<reference evidence="2 3" key="1">
    <citation type="journal article" date="2014" name="Agronomy (Basel)">
        <title>A Draft Genome Sequence for Ensete ventricosum, the Drought-Tolerant Tree Against Hunger.</title>
        <authorList>
            <person name="Harrison J."/>
            <person name="Moore K.A."/>
            <person name="Paszkiewicz K."/>
            <person name="Jones T."/>
            <person name="Grant M."/>
            <person name="Ambacheew D."/>
            <person name="Muzemil S."/>
            <person name="Studholme D.J."/>
        </authorList>
    </citation>
    <scope>NUCLEOTIDE SEQUENCE [LARGE SCALE GENOMIC DNA]</scope>
</reference>
<protein>
    <submittedName>
        <fullName evidence="2">Uncharacterized protein</fullName>
    </submittedName>
</protein>
<feature type="compositionally biased region" description="Basic and acidic residues" evidence="1">
    <location>
        <begin position="1"/>
        <end position="13"/>
    </location>
</feature>
<evidence type="ECO:0000313" key="3">
    <source>
        <dbReference type="Proteomes" id="UP000287651"/>
    </source>
</evidence>
<organism evidence="2 3">
    <name type="scientific">Ensete ventricosum</name>
    <name type="common">Abyssinian banana</name>
    <name type="synonym">Musa ensete</name>
    <dbReference type="NCBI Taxonomy" id="4639"/>
    <lineage>
        <taxon>Eukaryota</taxon>
        <taxon>Viridiplantae</taxon>
        <taxon>Streptophyta</taxon>
        <taxon>Embryophyta</taxon>
        <taxon>Tracheophyta</taxon>
        <taxon>Spermatophyta</taxon>
        <taxon>Magnoliopsida</taxon>
        <taxon>Liliopsida</taxon>
        <taxon>Zingiberales</taxon>
        <taxon>Musaceae</taxon>
        <taxon>Ensete</taxon>
    </lineage>
</organism>
<dbReference type="AlphaFoldDB" id="A0A426YTP7"/>
<feature type="region of interest" description="Disordered" evidence="1">
    <location>
        <begin position="1"/>
        <end position="64"/>
    </location>
</feature>
<dbReference type="EMBL" id="AMZH03010239">
    <property type="protein sequence ID" value="RRT55126.1"/>
    <property type="molecule type" value="Genomic_DNA"/>
</dbReference>
<evidence type="ECO:0000256" key="1">
    <source>
        <dbReference type="SAM" id="MobiDB-lite"/>
    </source>
</evidence>
<gene>
    <name evidence="2" type="ORF">B296_00035972</name>
</gene>
<feature type="compositionally biased region" description="Basic and acidic residues" evidence="1">
    <location>
        <begin position="22"/>
        <end position="45"/>
    </location>
</feature>
<comment type="caution">
    <text evidence="2">The sequence shown here is derived from an EMBL/GenBank/DDBJ whole genome shotgun (WGS) entry which is preliminary data.</text>
</comment>
<feature type="non-terminal residue" evidence="2">
    <location>
        <position position="64"/>
    </location>
</feature>
<proteinExistence type="predicted"/>
<accession>A0A426YTP7</accession>
<sequence>MGEVEVCAKESTRRASAPSTMSERKSDSIREWAKARVKDRAKGEMAEVELGTSVGPRESPLGLC</sequence>
<evidence type="ECO:0000313" key="2">
    <source>
        <dbReference type="EMBL" id="RRT55126.1"/>
    </source>
</evidence>
<dbReference type="Proteomes" id="UP000287651">
    <property type="component" value="Unassembled WGS sequence"/>
</dbReference>